<dbReference type="Proteomes" id="UP001497516">
    <property type="component" value="Chromosome 9"/>
</dbReference>
<accession>A0AAV2GQS3</accession>
<proteinExistence type="predicted"/>
<evidence type="ECO:0000256" key="1">
    <source>
        <dbReference type="SAM" id="MobiDB-lite"/>
    </source>
</evidence>
<keyword evidence="3" id="KW-1185">Reference proteome</keyword>
<evidence type="ECO:0000313" key="3">
    <source>
        <dbReference type="Proteomes" id="UP001497516"/>
    </source>
</evidence>
<evidence type="ECO:0000313" key="2">
    <source>
        <dbReference type="EMBL" id="CAL1412183.1"/>
    </source>
</evidence>
<organism evidence="2 3">
    <name type="scientific">Linum trigynum</name>
    <dbReference type="NCBI Taxonomy" id="586398"/>
    <lineage>
        <taxon>Eukaryota</taxon>
        <taxon>Viridiplantae</taxon>
        <taxon>Streptophyta</taxon>
        <taxon>Embryophyta</taxon>
        <taxon>Tracheophyta</taxon>
        <taxon>Spermatophyta</taxon>
        <taxon>Magnoliopsida</taxon>
        <taxon>eudicotyledons</taxon>
        <taxon>Gunneridae</taxon>
        <taxon>Pentapetalae</taxon>
        <taxon>rosids</taxon>
        <taxon>fabids</taxon>
        <taxon>Malpighiales</taxon>
        <taxon>Linaceae</taxon>
        <taxon>Linum</taxon>
    </lineage>
</organism>
<dbReference type="EMBL" id="OZ034822">
    <property type="protein sequence ID" value="CAL1412183.1"/>
    <property type="molecule type" value="Genomic_DNA"/>
</dbReference>
<protein>
    <submittedName>
        <fullName evidence="2">Uncharacterized protein</fullName>
    </submittedName>
</protein>
<sequence>MKFLGVAALPRQNPVPELKSSNVGGGREASRQRSETVSPTPLVLTEMSPRACSGHLEDYSFDIAEQPTVRLLRLDAETLHLPLLAIPSPSPRPIIGDS</sequence>
<gene>
    <name evidence="2" type="ORF">LTRI10_LOCUS51492</name>
</gene>
<reference evidence="2 3" key="1">
    <citation type="submission" date="2024-04" db="EMBL/GenBank/DDBJ databases">
        <authorList>
            <person name="Fracassetti M."/>
        </authorList>
    </citation>
    <scope>NUCLEOTIDE SEQUENCE [LARGE SCALE GENOMIC DNA]</scope>
</reference>
<name>A0AAV2GQS3_9ROSI</name>
<dbReference type="AlphaFoldDB" id="A0AAV2GQS3"/>
<feature type="region of interest" description="Disordered" evidence="1">
    <location>
        <begin position="1"/>
        <end position="39"/>
    </location>
</feature>